<dbReference type="AlphaFoldDB" id="A0AAV7TJH7"/>
<keyword evidence="2" id="KW-1015">Disulfide bond</keyword>
<name>A0AAV7TJH7_PLEWA</name>
<dbReference type="Gene3D" id="2.60.40.3210">
    <property type="entry name" value="Zona pellucida, ZP-N domain"/>
    <property type="match status" value="1"/>
</dbReference>
<keyword evidence="1 4" id="KW-0732">Signal</keyword>
<proteinExistence type="predicted"/>
<dbReference type="InterPro" id="IPR042235">
    <property type="entry name" value="ZP-C_dom"/>
</dbReference>
<dbReference type="Pfam" id="PF00100">
    <property type="entry name" value="Zona_pellucida"/>
    <property type="match status" value="1"/>
</dbReference>
<dbReference type="InterPro" id="IPR001507">
    <property type="entry name" value="ZP_dom"/>
</dbReference>
<feature type="signal peptide" evidence="4">
    <location>
        <begin position="1"/>
        <end position="18"/>
    </location>
</feature>
<feature type="transmembrane region" description="Helical" evidence="3">
    <location>
        <begin position="400"/>
        <end position="421"/>
    </location>
</feature>
<keyword evidence="7" id="KW-1185">Reference proteome</keyword>
<accession>A0AAV7TJH7</accession>
<evidence type="ECO:0000259" key="5">
    <source>
        <dbReference type="PROSITE" id="PS51034"/>
    </source>
</evidence>
<evidence type="ECO:0000256" key="2">
    <source>
        <dbReference type="ARBA" id="ARBA00023157"/>
    </source>
</evidence>
<evidence type="ECO:0000313" key="7">
    <source>
        <dbReference type="Proteomes" id="UP001066276"/>
    </source>
</evidence>
<reference evidence="6" key="1">
    <citation type="journal article" date="2022" name="bioRxiv">
        <title>Sequencing and chromosome-scale assembly of the giantPleurodeles waltlgenome.</title>
        <authorList>
            <person name="Brown T."/>
            <person name="Elewa A."/>
            <person name="Iarovenko S."/>
            <person name="Subramanian E."/>
            <person name="Araus A.J."/>
            <person name="Petzold A."/>
            <person name="Susuki M."/>
            <person name="Suzuki K.-i.T."/>
            <person name="Hayashi T."/>
            <person name="Toyoda A."/>
            <person name="Oliveira C."/>
            <person name="Osipova E."/>
            <person name="Leigh N.D."/>
            <person name="Simon A."/>
            <person name="Yun M.H."/>
        </authorList>
    </citation>
    <scope>NUCLEOTIDE SEQUENCE</scope>
    <source>
        <strain evidence="6">20211129_DDA</strain>
        <tissue evidence="6">Liver</tissue>
    </source>
</reference>
<dbReference type="PANTHER" id="PTHR14002:SF61">
    <property type="entry name" value="UROMODULIN"/>
    <property type="match status" value="1"/>
</dbReference>
<dbReference type="PROSITE" id="PS51034">
    <property type="entry name" value="ZP_2"/>
    <property type="match status" value="1"/>
</dbReference>
<organism evidence="6 7">
    <name type="scientific">Pleurodeles waltl</name>
    <name type="common">Iberian ribbed newt</name>
    <dbReference type="NCBI Taxonomy" id="8319"/>
    <lineage>
        <taxon>Eukaryota</taxon>
        <taxon>Metazoa</taxon>
        <taxon>Chordata</taxon>
        <taxon>Craniata</taxon>
        <taxon>Vertebrata</taxon>
        <taxon>Euteleostomi</taxon>
        <taxon>Amphibia</taxon>
        <taxon>Batrachia</taxon>
        <taxon>Caudata</taxon>
        <taxon>Salamandroidea</taxon>
        <taxon>Salamandridae</taxon>
        <taxon>Pleurodelinae</taxon>
        <taxon>Pleurodeles</taxon>
    </lineage>
</organism>
<gene>
    <name evidence="6" type="ORF">NDU88_001868</name>
</gene>
<keyword evidence="3" id="KW-0472">Membrane</keyword>
<dbReference type="InterPro" id="IPR055355">
    <property type="entry name" value="ZP-C"/>
</dbReference>
<evidence type="ECO:0000313" key="6">
    <source>
        <dbReference type="EMBL" id="KAJ1176596.1"/>
    </source>
</evidence>
<sequence length="424" mass="45085">MTLLLAVLCAALLGEAGAVICNASYPLCNTCAGSCVQGAGCLCGTDGSICLPQACDMESLCCPTGLFWHTTSSCCSSEPTCYPACLDDEYCLVPQGICVCNSTKYQGAQIANVAPIFICAETLITITVPKCLLEKLRYNPASMHVRDAAPECLNSYTEVLNGKRMWSEQILPLTGFCGNEVVINSTYTTYSNFLEIPAANKSGITYVPNMKYSFSCSYPRNILASLDTVLNVLSSTLTLSLGEGAGVATVTMAAFWDPSYTDPITANQEIKVGQTFYFGLVATFNDADTFVLRADSCFATPVNDPNSQNRVNLITGGCSADQGETTQVLMNGESMNVFFSAEAFSFDGFSSVYVFCNARLCVKAGGNCTVCTSGVARTAGDSENIGVGPYILSEMLDSSFAPHTVVSWTVLVSSLIALLSLRLM</sequence>
<evidence type="ECO:0000256" key="4">
    <source>
        <dbReference type="SAM" id="SignalP"/>
    </source>
</evidence>
<evidence type="ECO:0000256" key="1">
    <source>
        <dbReference type="ARBA" id="ARBA00022729"/>
    </source>
</evidence>
<dbReference type="PANTHER" id="PTHR14002">
    <property type="entry name" value="ENDOGLIN/TGF-BETA RECEPTOR TYPE III"/>
    <property type="match status" value="1"/>
</dbReference>
<dbReference type="SMART" id="SM00241">
    <property type="entry name" value="ZP"/>
    <property type="match status" value="1"/>
</dbReference>
<keyword evidence="3" id="KW-0812">Transmembrane</keyword>
<feature type="chain" id="PRO_5043944700" description="ZP domain-containing protein" evidence="4">
    <location>
        <begin position="19"/>
        <end position="424"/>
    </location>
</feature>
<keyword evidence="3" id="KW-1133">Transmembrane helix</keyword>
<dbReference type="Gene3D" id="2.60.40.4100">
    <property type="entry name" value="Zona pellucida, ZP-C domain"/>
    <property type="match status" value="1"/>
</dbReference>
<protein>
    <recommendedName>
        <fullName evidence="5">ZP domain-containing protein</fullName>
    </recommendedName>
</protein>
<dbReference type="Proteomes" id="UP001066276">
    <property type="component" value="Chromosome 3_2"/>
</dbReference>
<evidence type="ECO:0000256" key="3">
    <source>
        <dbReference type="SAM" id="Phobius"/>
    </source>
</evidence>
<feature type="domain" description="ZP" evidence="5">
    <location>
        <begin position="118"/>
        <end position="378"/>
    </location>
</feature>
<comment type="caution">
    <text evidence="6">The sequence shown here is derived from an EMBL/GenBank/DDBJ whole genome shotgun (WGS) entry which is preliminary data.</text>
</comment>
<dbReference type="EMBL" id="JANPWB010000006">
    <property type="protein sequence ID" value="KAJ1176596.1"/>
    <property type="molecule type" value="Genomic_DNA"/>
</dbReference>